<dbReference type="InParanoid" id="A0A165UI59"/>
<organism evidence="1 2">
    <name type="scientific">Neolentinus lepideus HHB14362 ss-1</name>
    <dbReference type="NCBI Taxonomy" id="1314782"/>
    <lineage>
        <taxon>Eukaryota</taxon>
        <taxon>Fungi</taxon>
        <taxon>Dikarya</taxon>
        <taxon>Basidiomycota</taxon>
        <taxon>Agaricomycotina</taxon>
        <taxon>Agaricomycetes</taxon>
        <taxon>Gloeophyllales</taxon>
        <taxon>Gloeophyllaceae</taxon>
        <taxon>Neolentinus</taxon>
    </lineage>
</organism>
<gene>
    <name evidence="1" type="ORF">NEOLEDRAFT_1087167</name>
</gene>
<proteinExistence type="predicted"/>
<protein>
    <submittedName>
        <fullName evidence="1">Uncharacterized protein</fullName>
    </submittedName>
</protein>
<dbReference type="AlphaFoldDB" id="A0A165UI59"/>
<sequence length="82" mass="9416">MNFECYRASLRLASLPQTHPLAPHVRRASRHLVTHHRSPLHNLFHTFNINTDSMEKIDSVGPAPDWKPPFKTHIASEKKIAL</sequence>
<dbReference type="EMBL" id="KV425558">
    <property type="protein sequence ID" value="KZT28195.1"/>
    <property type="molecule type" value="Genomic_DNA"/>
</dbReference>
<keyword evidence="2" id="KW-1185">Reference proteome</keyword>
<name>A0A165UI59_9AGAM</name>
<evidence type="ECO:0000313" key="2">
    <source>
        <dbReference type="Proteomes" id="UP000076761"/>
    </source>
</evidence>
<reference evidence="1 2" key="1">
    <citation type="journal article" date="2016" name="Mol. Biol. Evol.">
        <title>Comparative Genomics of Early-Diverging Mushroom-Forming Fungi Provides Insights into the Origins of Lignocellulose Decay Capabilities.</title>
        <authorList>
            <person name="Nagy L.G."/>
            <person name="Riley R."/>
            <person name="Tritt A."/>
            <person name="Adam C."/>
            <person name="Daum C."/>
            <person name="Floudas D."/>
            <person name="Sun H."/>
            <person name="Yadav J.S."/>
            <person name="Pangilinan J."/>
            <person name="Larsson K.H."/>
            <person name="Matsuura K."/>
            <person name="Barry K."/>
            <person name="Labutti K."/>
            <person name="Kuo R."/>
            <person name="Ohm R.A."/>
            <person name="Bhattacharya S.S."/>
            <person name="Shirouzu T."/>
            <person name="Yoshinaga Y."/>
            <person name="Martin F.M."/>
            <person name="Grigoriev I.V."/>
            <person name="Hibbett D.S."/>
        </authorList>
    </citation>
    <scope>NUCLEOTIDE SEQUENCE [LARGE SCALE GENOMIC DNA]</scope>
    <source>
        <strain evidence="1 2">HHB14362 ss-1</strain>
    </source>
</reference>
<evidence type="ECO:0000313" key="1">
    <source>
        <dbReference type="EMBL" id="KZT28195.1"/>
    </source>
</evidence>
<dbReference type="Proteomes" id="UP000076761">
    <property type="component" value="Unassembled WGS sequence"/>
</dbReference>
<accession>A0A165UI59</accession>
<dbReference type="OrthoDB" id="3051850at2759"/>